<dbReference type="AlphaFoldDB" id="A0A2G1DJL1"/>
<evidence type="ECO:0000259" key="11">
    <source>
        <dbReference type="Pfam" id="PF17767"/>
    </source>
</evidence>
<dbReference type="SUPFAM" id="SSF51690">
    <property type="entry name" value="Nicotinate/Quinolinate PRTase C-terminal domain-like"/>
    <property type="match status" value="1"/>
</dbReference>
<dbReference type="GO" id="GO:0004516">
    <property type="term" value="F:nicotinate phosphoribosyltransferase activity"/>
    <property type="evidence" value="ECO:0007669"/>
    <property type="project" value="UniProtKB-UniRule"/>
</dbReference>
<keyword evidence="4" id="KW-0597">Phosphoprotein</keyword>
<dbReference type="RefSeq" id="WP_099341737.1">
    <property type="nucleotide sequence ID" value="NZ_CP032098.1"/>
</dbReference>
<comment type="similarity">
    <text evidence="2 9">Belongs to the NAPRTase family.</text>
</comment>
<gene>
    <name evidence="13" type="primary">pncBI</name>
    <name evidence="13" type="ORF">AMOL_1877</name>
    <name evidence="14" type="ORF">CPU12_03695</name>
</gene>
<dbReference type="UniPathway" id="UPA00253">
    <property type="reaction ID" value="UER00457"/>
</dbReference>
<dbReference type="NCBIfam" id="TIGR01513">
    <property type="entry name" value="NAPRTase_put"/>
    <property type="match status" value="1"/>
</dbReference>
<dbReference type="KEGG" id="amol:AMOL_1877"/>
<dbReference type="InterPro" id="IPR036068">
    <property type="entry name" value="Nicotinate_pribotase-like_C"/>
</dbReference>
<evidence type="ECO:0000256" key="4">
    <source>
        <dbReference type="ARBA" id="ARBA00022553"/>
    </source>
</evidence>
<feature type="domain" description="Nicotinate phosphoribosyltransferase C-terminal" evidence="12">
    <location>
        <begin position="363"/>
        <end position="472"/>
    </location>
</feature>
<keyword evidence="15" id="KW-1185">Reference proteome</keyword>
<comment type="PTM">
    <text evidence="9">Transiently phosphorylated on a His residue during the reaction cycle. Phosphorylation strongly increases the affinity for substrates and increases the rate of nicotinate D-ribonucleotide production. Dephosphorylation regenerates the low-affinity form of the enzyme, leading to product release.</text>
</comment>
<evidence type="ECO:0000256" key="7">
    <source>
        <dbReference type="ARBA" id="ARBA00022679"/>
    </source>
</evidence>
<feature type="domain" description="Nicotinate phosphoribosyltransferase N-terminal" evidence="11">
    <location>
        <begin position="11"/>
        <end position="132"/>
    </location>
</feature>
<evidence type="ECO:0000256" key="8">
    <source>
        <dbReference type="ARBA" id="ARBA00048668"/>
    </source>
</evidence>
<evidence type="ECO:0000256" key="3">
    <source>
        <dbReference type="ARBA" id="ARBA00013236"/>
    </source>
</evidence>
<keyword evidence="14" id="KW-0328">Glycosyltransferase</keyword>
<dbReference type="InterPro" id="IPR007229">
    <property type="entry name" value="Nic_PRibTrfase-Fam"/>
</dbReference>
<protein>
    <recommendedName>
        <fullName evidence="3 9">Nicotinate phosphoribosyltransferase</fullName>
        <ecNumber evidence="3 9">6.3.4.21</ecNumber>
    </recommendedName>
</protein>
<dbReference type="NCBIfam" id="NF006695">
    <property type="entry name" value="PRK09243.1-2"/>
    <property type="match status" value="1"/>
</dbReference>
<evidence type="ECO:0000256" key="1">
    <source>
        <dbReference type="ARBA" id="ARBA00004952"/>
    </source>
</evidence>
<dbReference type="InterPro" id="IPR013785">
    <property type="entry name" value="Aldolase_TIM"/>
</dbReference>
<dbReference type="GO" id="GO:0034355">
    <property type="term" value="P:NAD+ biosynthetic process via the salvage pathway"/>
    <property type="evidence" value="ECO:0007669"/>
    <property type="project" value="UniProtKB-ARBA"/>
</dbReference>
<evidence type="ECO:0000313" key="13">
    <source>
        <dbReference type="EMBL" id="AXX92840.1"/>
    </source>
</evidence>
<dbReference type="PANTHER" id="PTHR11098">
    <property type="entry name" value="NICOTINATE PHOSPHORIBOSYLTRANSFERASE"/>
    <property type="match status" value="1"/>
</dbReference>
<dbReference type="SUPFAM" id="SSF54675">
    <property type="entry name" value="Nicotinate/Quinolinate PRTase N-terminal domain-like"/>
    <property type="match status" value="1"/>
</dbReference>
<evidence type="ECO:0000256" key="2">
    <source>
        <dbReference type="ARBA" id="ARBA00010897"/>
    </source>
</evidence>
<keyword evidence="6 9" id="KW-0662">Pyridine nucleotide biosynthesis</keyword>
<reference evidence="13 16" key="2">
    <citation type="submission" date="2018-08" db="EMBL/GenBank/DDBJ databases">
        <title>Complete genome of the Arcobacter molluscorum type strain LMG 25693.</title>
        <authorList>
            <person name="Miller W.G."/>
            <person name="Yee E."/>
            <person name="Bono J.L."/>
        </authorList>
    </citation>
    <scope>NUCLEOTIDE SEQUENCE [LARGE SCALE GENOMIC DNA]</scope>
    <source>
        <strain evidence="13 16">CECT 7696</strain>
    </source>
</reference>
<dbReference type="NCBIfam" id="NF009131">
    <property type="entry name" value="PRK12484.1"/>
    <property type="match status" value="1"/>
</dbReference>
<comment type="pathway">
    <text evidence="1 9">Cofactor biosynthesis; NAD(+) biosynthesis; nicotinate D-ribonucleotide from nicotinate: step 1/1.</text>
</comment>
<dbReference type="EMBL" id="NXFY01000004">
    <property type="protein sequence ID" value="PHO18679.1"/>
    <property type="molecule type" value="Genomic_DNA"/>
</dbReference>
<dbReference type="Proteomes" id="UP000262712">
    <property type="component" value="Chromosome"/>
</dbReference>
<dbReference type="Gene3D" id="3.20.140.10">
    <property type="entry name" value="nicotinate phosphoribosyltransferase"/>
    <property type="match status" value="1"/>
</dbReference>
<accession>A0A2G1DJL1</accession>
<dbReference type="CDD" id="cd01570">
    <property type="entry name" value="NAPRTase_A"/>
    <property type="match status" value="1"/>
</dbReference>
<comment type="function">
    <text evidence="9">Catalyzes the first step in the biosynthesis of NAD from nicotinic acid, the ATP-dependent synthesis of beta-nicotinate D-ribonucleotide from nicotinate and 5-phospho-D-ribose 1-phosphate.</text>
</comment>
<dbReference type="GO" id="GO:0005829">
    <property type="term" value="C:cytosol"/>
    <property type="evidence" value="ECO:0007669"/>
    <property type="project" value="TreeGrafter"/>
</dbReference>
<dbReference type="FunFam" id="3.20.20.70:FF:000076">
    <property type="entry name" value="Nicotinate phosphoribosyltransferase"/>
    <property type="match status" value="1"/>
</dbReference>
<proteinExistence type="inferred from homology"/>
<dbReference type="PANTHER" id="PTHR11098:SF1">
    <property type="entry name" value="NICOTINATE PHOSPHORIBOSYLTRANSFERASE"/>
    <property type="match status" value="1"/>
</dbReference>
<dbReference type="Gene3D" id="3.20.20.70">
    <property type="entry name" value="Aldolase class I"/>
    <property type="match status" value="1"/>
</dbReference>
<evidence type="ECO:0000313" key="15">
    <source>
        <dbReference type="Proteomes" id="UP000221222"/>
    </source>
</evidence>
<sequence length="483" mass="55467">MNNTTRNRTMLIDFYEFTMANGYFNSKLKDKTVYFDISFRKVPDEGGYAIFAGLGSMIKYIENFEFTEDDLQYLKNQNLFSDDFINYLRSFKFTGDIYCVKEGTVIFPYEPVLTVKANIVEAQLLETYLLLCFNHQSLIATKSSRIKRAAKGRVVLEMGARRAHGVSSANNGSRAAYIAGIDATSNTLADCLYGIPCSGTMAHSWVQMFDSEEEAFRKYVRTYPNNATLLVDTYDTLRSGIPNAIKVIKEELLPKNITNFAIRIDSGDLTYLSKEARKMLDEAGLTMCKIVVSNALDEYLIEALLNQGAPIDVFGVGERLVTAKSNPVLGGVYKLCAMENEDEITPKIKISDNPVKITIPHFKKLYRIYDKKTHKAKADLITIFDEKIDESKPLTIFDPEYTWKTQTFKEYIIKDIRETIYKDGKLVYKLPSLDQIREHTKKELSYLWDEVLRFDNPHKYYVDLSEKLWQTKLNLIKKMKKSL</sequence>
<evidence type="ECO:0000259" key="10">
    <source>
        <dbReference type="Pfam" id="PF04095"/>
    </source>
</evidence>
<evidence type="ECO:0000313" key="16">
    <source>
        <dbReference type="Proteomes" id="UP000262712"/>
    </source>
</evidence>
<dbReference type="Pfam" id="PF17956">
    <property type="entry name" value="NAPRTase_C"/>
    <property type="match status" value="1"/>
</dbReference>
<dbReference type="Proteomes" id="UP000221222">
    <property type="component" value="Unassembled WGS sequence"/>
</dbReference>
<name>A0A2G1DJL1_9BACT</name>
<dbReference type="EMBL" id="CP032098">
    <property type="protein sequence ID" value="AXX92840.1"/>
    <property type="molecule type" value="Genomic_DNA"/>
</dbReference>
<evidence type="ECO:0000256" key="9">
    <source>
        <dbReference type="RuleBase" id="RU365100"/>
    </source>
</evidence>
<reference evidence="14 15" key="1">
    <citation type="submission" date="2017-09" db="EMBL/GenBank/DDBJ databases">
        <title>Arcobacter canalis sp. nov., a new species isolated from a water canal contaminated with urban sewage.</title>
        <authorList>
            <person name="Perez-Cataluna A."/>
            <person name="Salas-Masso N."/>
            <person name="Figueras M.J."/>
        </authorList>
    </citation>
    <scope>NUCLEOTIDE SEQUENCE [LARGE SCALE GENOMIC DNA]</scope>
    <source>
        <strain evidence="14 15">F98-3</strain>
    </source>
</reference>
<dbReference type="Pfam" id="PF17767">
    <property type="entry name" value="NAPRTase_N"/>
    <property type="match status" value="1"/>
</dbReference>
<dbReference type="InterPro" id="IPR041619">
    <property type="entry name" value="NAPRTase_C"/>
</dbReference>
<dbReference type="GO" id="GO:0047280">
    <property type="term" value="F:nicotinamide phosphoribosyltransferase activity"/>
    <property type="evidence" value="ECO:0007669"/>
    <property type="project" value="UniProtKB-ARBA"/>
</dbReference>
<dbReference type="InterPro" id="IPR040727">
    <property type="entry name" value="NAPRTase_N"/>
</dbReference>
<dbReference type="InterPro" id="IPR006405">
    <property type="entry name" value="Nic_PRibTrfase_pncB"/>
</dbReference>
<evidence type="ECO:0000256" key="6">
    <source>
        <dbReference type="ARBA" id="ARBA00022642"/>
    </source>
</evidence>
<keyword evidence="5 9" id="KW-0436">Ligase</keyword>
<comment type="catalytic activity">
    <reaction evidence="8 9">
        <text>5-phospho-alpha-D-ribose 1-diphosphate + nicotinate + ATP + H2O = nicotinate beta-D-ribonucleotide + ADP + phosphate + diphosphate</text>
        <dbReference type="Rhea" id="RHEA:36163"/>
        <dbReference type="ChEBI" id="CHEBI:15377"/>
        <dbReference type="ChEBI" id="CHEBI:30616"/>
        <dbReference type="ChEBI" id="CHEBI:32544"/>
        <dbReference type="ChEBI" id="CHEBI:33019"/>
        <dbReference type="ChEBI" id="CHEBI:43474"/>
        <dbReference type="ChEBI" id="CHEBI:57502"/>
        <dbReference type="ChEBI" id="CHEBI:58017"/>
        <dbReference type="ChEBI" id="CHEBI:456216"/>
        <dbReference type="EC" id="6.3.4.21"/>
    </reaction>
</comment>
<evidence type="ECO:0000313" key="14">
    <source>
        <dbReference type="EMBL" id="PHO18679.1"/>
    </source>
</evidence>
<dbReference type="PIRSF" id="PIRSF000484">
    <property type="entry name" value="NAPRT"/>
    <property type="match status" value="1"/>
</dbReference>
<dbReference type="EC" id="6.3.4.21" evidence="3 9"/>
<evidence type="ECO:0000256" key="5">
    <source>
        <dbReference type="ARBA" id="ARBA00022598"/>
    </source>
</evidence>
<feature type="domain" description="Nicotinate/nicotinamide phosphoribosyltransferase" evidence="10">
    <location>
        <begin position="156"/>
        <end position="358"/>
    </location>
</feature>
<keyword evidence="7 9" id="KW-0808">Transferase</keyword>
<dbReference type="InterPro" id="IPR041525">
    <property type="entry name" value="N/Namide_PRibTrfase"/>
</dbReference>
<organism evidence="14 15">
    <name type="scientific">Malaciobacter molluscorum LMG 25693</name>
    <dbReference type="NCBI Taxonomy" id="870501"/>
    <lineage>
        <taxon>Bacteria</taxon>
        <taxon>Pseudomonadati</taxon>
        <taxon>Campylobacterota</taxon>
        <taxon>Epsilonproteobacteria</taxon>
        <taxon>Campylobacterales</taxon>
        <taxon>Arcobacteraceae</taxon>
        <taxon>Malaciobacter</taxon>
    </lineage>
</organism>
<evidence type="ECO:0000259" key="12">
    <source>
        <dbReference type="Pfam" id="PF17956"/>
    </source>
</evidence>
<dbReference type="Pfam" id="PF04095">
    <property type="entry name" value="NAPRTase"/>
    <property type="match status" value="1"/>
</dbReference>